<dbReference type="HOGENOM" id="CLU_940970_0_0_1"/>
<feature type="region of interest" description="Disordered" evidence="1">
    <location>
        <begin position="124"/>
        <end position="200"/>
    </location>
</feature>
<evidence type="ECO:0008006" key="5">
    <source>
        <dbReference type="Google" id="ProtNLM"/>
    </source>
</evidence>
<feature type="chain" id="PRO_5002791546" description="DUF4766 domain-containing protein" evidence="2">
    <location>
        <begin position="21"/>
        <end position="296"/>
    </location>
</feature>
<accession>B3NDP2</accession>
<evidence type="ECO:0000256" key="1">
    <source>
        <dbReference type="SAM" id="MobiDB-lite"/>
    </source>
</evidence>
<keyword evidence="2" id="KW-0732">Signal</keyword>
<feature type="compositionally biased region" description="Low complexity" evidence="1">
    <location>
        <begin position="213"/>
        <end position="245"/>
    </location>
</feature>
<feature type="compositionally biased region" description="Polar residues" evidence="1">
    <location>
        <begin position="189"/>
        <end position="200"/>
    </location>
</feature>
<dbReference type="EMBL" id="CH954178">
    <property type="protein sequence ID" value="EDV52175.1"/>
    <property type="molecule type" value="Genomic_DNA"/>
</dbReference>
<proteinExistence type="predicted"/>
<reference evidence="3 4" key="2">
    <citation type="journal article" date="2008" name="Bioinformatics">
        <title>Assembly reconciliation.</title>
        <authorList>
            <person name="Zimin A.V."/>
            <person name="Smith D.R."/>
            <person name="Sutton G."/>
            <person name="Yorke J.A."/>
        </authorList>
    </citation>
    <scope>NUCLEOTIDE SEQUENCE [LARGE SCALE GENOMIC DNA]</scope>
    <source>
        <strain evidence="3 4">TSC#14021-0224.01</strain>
    </source>
</reference>
<name>B3NDP2_DROER</name>
<feature type="compositionally biased region" description="Gly residues" evidence="1">
    <location>
        <begin position="124"/>
        <end position="143"/>
    </location>
</feature>
<evidence type="ECO:0000313" key="3">
    <source>
        <dbReference type="EMBL" id="EDV52175.1"/>
    </source>
</evidence>
<dbReference type="OMA" id="GYNQEQT"/>
<evidence type="ECO:0000256" key="2">
    <source>
        <dbReference type="SAM" id="SignalP"/>
    </source>
</evidence>
<feature type="region of interest" description="Disordered" evidence="1">
    <location>
        <begin position="213"/>
        <end position="251"/>
    </location>
</feature>
<feature type="compositionally biased region" description="Low complexity" evidence="1">
    <location>
        <begin position="169"/>
        <end position="181"/>
    </location>
</feature>
<reference evidence="3 4" key="1">
    <citation type="journal article" date="2007" name="Nature">
        <title>Evolution of genes and genomes on the Drosophila phylogeny.</title>
        <authorList>
            <consortium name="Drosophila 12 Genomes Consortium"/>
            <person name="Clark A.G."/>
            <person name="Eisen M.B."/>
            <person name="Smith D.R."/>
            <person name="Bergman C.M."/>
            <person name="Oliver B."/>
            <person name="Markow T.A."/>
            <person name="Kaufman T.C."/>
            <person name="Kellis M."/>
            <person name="Gelbart W."/>
            <person name="Iyer V.N."/>
            <person name="Pollard D.A."/>
            <person name="Sackton T.B."/>
            <person name="Larracuente A.M."/>
            <person name="Singh N.D."/>
            <person name="Abad J.P."/>
            <person name="Abt D.N."/>
            <person name="Adryan B."/>
            <person name="Aguade M."/>
            <person name="Akashi H."/>
            <person name="Anderson W.W."/>
            <person name="Aquadro C.F."/>
            <person name="Ardell D.H."/>
            <person name="Arguello R."/>
            <person name="Artieri C.G."/>
            <person name="Barbash D.A."/>
            <person name="Barker D."/>
            <person name="Barsanti P."/>
            <person name="Batterham P."/>
            <person name="Batzoglou S."/>
            <person name="Begun D."/>
            <person name="Bhutkar A."/>
            <person name="Blanco E."/>
            <person name="Bosak S.A."/>
            <person name="Bradley R.K."/>
            <person name="Brand A.D."/>
            <person name="Brent M.R."/>
            <person name="Brooks A.N."/>
            <person name="Brown R.H."/>
            <person name="Butlin R.K."/>
            <person name="Caggese C."/>
            <person name="Calvi B.R."/>
            <person name="Bernardo de Carvalho A."/>
            <person name="Caspi A."/>
            <person name="Castrezana S."/>
            <person name="Celniker S.E."/>
            <person name="Chang J.L."/>
            <person name="Chapple C."/>
            <person name="Chatterji S."/>
            <person name="Chinwalla A."/>
            <person name="Civetta A."/>
            <person name="Clifton S.W."/>
            <person name="Comeron J.M."/>
            <person name="Costello J.C."/>
            <person name="Coyne J.A."/>
            <person name="Daub J."/>
            <person name="David R.G."/>
            <person name="Delcher A.L."/>
            <person name="Delehaunty K."/>
            <person name="Do C.B."/>
            <person name="Ebling H."/>
            <person name="Edwards K."/>
            <person name="Eickbush T."/>
            <person name="Evans J.D."/>
            <person name="Filipski A."/>
            <person name="Findeiss S."/>
            <person name="Freyhult E."/>
            <person name="Fulton L."/>
            <person name="Fulton R."/>
            <person name="Garcia A.C."/>
            <person name="Gardiner A."/>
            <person name="Garfield D.A."/>
            <person name="Garvin B.E."/>
            <person name="Gibson G."/>
            <person name="Gilbert D."/>
            <person name="Gnerre S."/>
            <person name="Godfrey J."/>
            <person name="Good R."/>
            <person name="Gotea V."/>
            <person name="Gravely B."/>
            <person name="Greenberg A.J."/>
            <person name="Griffiths-Jones S."/>
            <person name="Gross S."/>
            <person name="Guigo R."/>
            <person name="Gustafson E.A."/>
            <person name="Haerty W."/>
            <person name="Hahn M.W."/>
            <person name="Halligan D.L."/>
            <person name="Halpern A.L."/>
            <person name="Halter G.M."/>
            <person name="Han M.V."/>
            <person name="Heger A."/>
            <person name="Hillier L."/>
            <person name="Hinrichs A.S."/>
            <person name="Holmes I."/>
            <person name="Hoskins R.A."/>
            <person name="Hubisz M.J."/>
            <person name="Hultmark D."/>
            <person name="Huntley M.A."/>
            <person name="Jaffe D.B."/>
            <person name="Jagadeeshan S."/>
            <person name="Jeck W.R."/>
            <person name="Johnson J."/>
            <person name="Jones C.D."/>
            <person name="Jordan W.C."/>
            <person name="Karpen G.H."/>
            <person name="Kataoka E."/>
            <person name="Keightley P.D."/>
            <person name="Kheradpour P."/>
            <person name="Kirkness E.F."/>
            <person name="Koerich L.B."/>
            <person name="Kristiansen K."/>
            <person name="Kudrna D."/>
            <person name="Kulathinal R.J."/>
            <person name="Kumar S."/>
            <person name="Kwok R."/>
            <person name="Lander E."/>
            <person name="Langley C.H."/>
            <person name="Lapoint R."/>
            <person name="Lazzaro B.P."/>
            <person name="Lee S.J."/>
            <person name="Levesque L."/>
            <person name="Li R."/>
            <person name="Lin C.F."/>
            <person name="Lin M.F."/>
            <person name="Lindblad-Toh K."/>
            <person name="Llopart A."/>
            <person name="Long M."/>
            <person name="Low L."/>
            <person name="Lozovsky E."/>
            <person name="Lu J."/>
            <person name="Luo M."/>
            <person name="Machado C.A."/>
            <person name="Makalowski W."/>
            <person name="Marzo M."/>
            <person name="Matsuda M."/>
            <person name="Matzkin L."/>
            <person name="McAllister B."/>
            <person name="McBride C.S."/>
            <person name="McKernan B."/>
            <person name="McKernan K."/>
            <person name="Mendez-Lago M."/>
            <person name="Minx P."/>
            <person name="Mollenhauer M.U."/>
            <person name="Montooth K."/>
            <person name="Mount S.M."/>
            <person name="Mu X."/>
            <person name="Myers E."/>
            <person name="Negre B."/>
            <person name="Newfeld S."/>
            <person name="Nielsen R."/>
            <person name="Noor M.A."/>
            <person name="O'Grady P."/>
            <person name="Pachter L."/>
            <person name="Papaceit M."/>
            <person name="Parisi M.J."/>
            <person name="Parisi M."/>
            <person name="Parts L."/>
            <person name="Pedersen J.S."/>
            <person name="Pesole G."/>
            <person name="Phillippy A.M."/>
            <person name="Ponting C.P."/>
            <person name="Pop M."/>
            <person name="Porcelli D."/>
            <person name="Powell J.R."/>
            <person name="Prohaska S."/>
            <person name="Pruitt K."/>
            <person name="Puig M."/>
            <person name="Quesneville H."/>
            <person name="Ram K.R."/>
            <person name="Rand D."/>
            <person name="Rasmussen M.D."/>
            <person name="Reed L.K."/>
            <person name="Reenan R."/>
            <person name="Reily A."/>
            <person name="Remington K.A."/>
            <person name="Rieger T.T."/>
            <person name="Ritchie M.G."/>
            <person name="Robin C."/>
            <person name="Rogers Y.H."/>
            <person name="Rohde C."/>
            <person name="Rozas J."/>
            <person name="Rubenfield M.J."/>
            <person name="Ruiz A."/>
            <person name="Russo S."/>
            <person name="Salzberg S.L."/>
            <person name="Sanchez-Gracia A."/>
            <person name="Saranga D.J."/>
            <person name="Sato H."/>
            <person name="Schaeffer S.W."/>
            <person name="Schatz M.C."/>
            <person name="Schlenke T."/>
            <person name="Schwartz R."/>
            <person name="Segarra C."/>
            <person name="Singh R.S."/>
            <person name="Sirot L."/>
            <person name="Sirota M."/>
            <person name="Sisneros N.B."/>
            <person name="Smith C.D."/>
            <person name="Smith T.F."/>
            <person name="Spieth J."/>
            <person name="Stage D.E."/>
            <person name="Stark A."/>
            <person name="Stephan W."/>
            <person name="Strausberg R.L."/>
            <person name="Strempel S."/>
            <person name="Sturgill D."/>
            <person name="Sutton G."/>
            <person name="Sutton G.G."/>
            <person name="Tao W."/>
            <person name="Teichmann S."/>
            <person name="Tobari Y.N."/>
            <person name="Tomimura Y."/>
            <person name="Tsolas J.M."/>
            <person name="Valente V.L."/>
            <person name="Venter E."/>
            <person name="Venter J.C."/>
            <person name="Vicario S."/>
            <person name="Vieira F.G."/>
            <person name="Vilella A.J."/>
            <person name="Villasante A."/>
            <person name="Walenz B."/>
            <person name="Wang J."/>
            <person name="Wasserman M."/>
            <person name="Watts T."/>
            <person name="Wilson D."/>
            <person name="Wilson R.K."/>
            <person name="Wing R.A."/>
            <person name="Wolfner M.F."/>
            <person name="Wong A."/>
            <person name="Wong G.K."/>
            <person name="Wu C.I."/>
            <person name="Wu G."/>
            <person name="Yamamoto D."/>
            <person name="Yang H.P."/>
            <person name="Yang S.P."/>
            <person name="Yorke J.A."/>
            <person name="Yoshida K."/>
            <person name="Zdobnov E."/>
            <person name="Zhang P."/>
            <person name="Zhang Y."/>
            <person name="Zimin A.V."/>
            <person name="Baldwin J."/>
            <person name="Abdouelleil A."/>
            <person name="Abdulkadir J."/>
            <person name="Abebe A."/>
            <person name="Abera B."/>
            <person name="Abreu J."/>
            <person name="Acer S.C."/>
            <person name="Aftuck L."/>
            <person name="Alexander A."/>
            <person name="An P."/>
            <person name="Anderson E."/>
            <person name="Anderson S."/>
            <person name="Arachi H."/>
            <person name="Azer M."/>
            <person name="Bachantsang P."/>
            <person name="Barry A."/>
            <person name="Bayul T."/>
            <person name="Berlin A."/>
            <person name="Bessette D."/>
            <person name="Bloom T."/>
            <person name="Blye J."/>
            <person name="Boguslavskiy L."/>
            <person name="Bonnet C."/>
            <person name="Boukhgalter B."/>
            <person name="Bourzgui I."/>
            <person name="Brown A."/>
            <person name="Cahill P."/>
            <person name="Channer S."/>
            <person name="Cheshatsang Y."/>
            <person name="Chuda L."/>
            <person name="Citroen M."/>
            <person name="Collymore A."/>
            <person name="Cooke P."/>
            <person name="Costello M."/>
            <person name="D'Aco K."/>
            <person name="Daza R."/>
            <person name="De Haan G."/>
            <person name="DeGray S."/>
            <person name="DeMaso C."/>
            <person name="Dhargay N."/>
            <person name="Dooley K."/>
            <person name="Dooley E."/>
            <person name="Doricent M."/>
            <person name="Dorje P."/>
            <person name="Dorjee K."/>
            <person name="Dupes A."/>
            <person name="Elong R."/>
            <person name="Falk J."/>
            <person name="Farina A."/>
            <person name="Faro S."/>
            <person name="Ferguson D."/>
            <person name="Fisher S."/>
            <person name="Foley C.D."/>
            <person name="Franke A."/>
            <person name="Friedrich D."/>
            <person name="Gadbois L."/>
            <person name="Gearin G."/>
            <person name="Gearin C.R."/>
            <person name="Giannoukos G."/>
            <person name="Goode T."/>
            <person name="Graham J."/>
            <person name="Grandbois E."/>
            <person name="Grewal S."/>
            <person name="Gyaltsen K."/>
            <person name="Hafez N."/>
            <person name="Hagos B."/>
            <person name="Hall J."/>
            <person name="Henson C."/>
            <person name="Hollinger A."/>
            <person name="Honan T."/>
            <person name="Huard M.D."/>
            <person name="Hughes L."/>
            <person name="Hurhula B."/>
            <person name="Husby M.E."/>
            <person name="Kamat A."/>
            <person name="Kanga B."/>
            <person name="Kashin S."/>
            <person name="Khazanovich D."/>
            <person name="Kisner P."/>
            <person name="Lance K."/>
            <person name="Lara M."/>
            <person name="Lee W."/>
            <person name="Lennon N."/>
            <person name="Letendre F."/>
            <person name="LeVine R."/>
            <person name="Lipovsky A."/>
            <person name="Liu X."/>
            <person name="Liu J."/>
            <person name="Liu S."/>
            <person name="Lokyitsang T."/>
            <person name="Lokyitsang Y."/>
            <person name="Lubonja R."/>
            <person name="Lui A."/>
            <person name="MacDonald P."/>
            <person name="Magnisalis V."/>
            <person name="Maru K."/>
            <person name="Matthews C."/>
            <person name="McCusker W."/>
            <person name="McDonough S."/>
            <person name="Mehta T."/>
            <person name="Meldrim J."/>
            <person name="Meneus L."/>
            <person name="Mihai O."/>
            <person name="Mihalev A."/>
            <person name="Mihova T."/>
            <person name="Mittelman R."/>
            <person name="Mlenga V."/>
            <person name="Montmayeur A."/>
            <person name="Mulrain L."/>
            <person name="Navidi A."/>
            <person name="Naylor J."/>
            <person name="Negash T."/>
            <person name="Nguyen T."/>
            <person name="Nguyen N."/>
            <person name="Nicol R."/>
            <person name="Norbu C."/>
            <person name="Norbu N."/>
            <person name="Novod N."/>
            <person name="O'Neill B."/>
            <person name="Osman S."/>
            <person name="Markiewicz E."/>
            <person name="Oyono O.L."/>
            <person name="Patti C."/>
            <person name="Phunkhang P."/>
            <person name="Pierre F."/>
            <person name="Priest M."/>
            <person name="Raghuraman S."/>
            <person name="Rege F."/>
            <person name="Reyes R."/>
            <person name="Rise C."/>
            <person name="Rogov P."/>
            <person name="Ross K."/>
            <person name="Ryan E."/>
            <person name="Settipalli S."/>
            <person name="Shea T."/>
            <person name="Sherpa N."/>
            <person name="Shi L."/>
            <person name="Shih D."/>
            <person name="Sparrow T."/>
            <person name="Spaulding J."/>
            <person name="Stalker J."/>
            <person name="Stange-Thomann N."/>
            <person name="Stavropoulos S."/>
            <person name="Stone C."/>
            <person name="Strader C."/>
            <person name="Tesfaye S."/>
            <person name="Thomson T."/>
            <person name="Thoulutsang Y."/>
            <person name="Thoulutsang D."/>
            <person name="Topham K."/>
            <person name="Topping I."/>
            <person name="Tsamla T."/>
            <person name="Vassiliev H."/>
            <person name="Vo A."/>
            <person name="Wangchuk T."/>
            <person name="Wangdi T."/>
            <person name="Weiand M."/>
            <person name="Wilkinson J."/>
            <person name="Wilson A."/>
            <person name="Yadav S."/>
            <person name="Young G."/>
            <person name="Yu Q."/>
            <person name="Zembek L."/>
            <person name="Zhong D."/>
            <person name="Zimmer A."/>
            <person name="Zwirko Z."/>
            <person name="Jaffe D.B."/>
            <person name="Alvarez P."/>
            <person name="Brockman W."/>
            <person name="Butler J."/>
            <person name="Chin C."/>
            <person name="Gnerre S."/>
            <person name="Grabherr M."/>
            <person name="Kleber M."/>
            <person name="Mauceli E."/>
            <person name="MacCallum I."/>
        </authorList>
    </citation>
    <scope>NUCLEOTIDE SEQUENCE [LARGE SCALE GENOMIC DNA]</scope>
    <source>
        <strain evidence="3 4">TSC#14021-0224.01</strain>
    </source>
</reference>
<feature type="region of interest" description="Disordered" evidence="1">
    <location>
        <begin position="270"/>
        <end position="296"/>
    </location>
</feature>
<dbReference type="AlphaFoldDB" id="B3NDP2"/>
<dbReference type="eggNOG" id="ENOG502T95E">
    <property type="taxonomic scope" value="Eukaryota"/>
</dbReference>
<feature type="compositionally biased region" description="Low complexity" evidence="1">
    <location>
        <begin position="285"/>
        <end position="296"/>
    </location>
</feature>
<gene>
    <name evidence="3" type="primary">Dere\GG15935</name>
    <name evidence="3" type="synonym">dere_GLEANR_15964</name>
    <name evidence="3" type="synonym">GG15935</name>
    <name evidence="3" type="ORF">Dere_GG15935</name>
</gene>
<feature type="signal peptide" evidence="2">
    <location>
        <begin position="1"/>
        <end position="20"/>
    </location>
</feature>
<dbReference type="Proteomes" id="UP000008711">
    <property type="component" value="Unassembled WGS sequence"/>
</dbReference>
<sequence length="296" mass="29432">MNLSIPVLFVALICLGAVSAFPQLRQRNEKQVQTGDEDLPSKGATIEEVVVESALYIKPKSNPQVRRVRSVLDQISGINAAHKRVKRQFGRQFGGQYAGNPGFGAGFGGGPGFGGGFGGNQGFGGNEGFGGNRGFGGNQGFGGKVQADTSAGAGGTKAGVDVGAGPHGGNANANVELNPLGPLGPGGYNQEQAASNGAAHSNYNNGLNFGSSAASGQAQGFQSQSANGSFGASSASTATQSQNTSPFGSNNAAGASLSQVYHLPNGQTIDFSSTTSFANGGANRGSSHGSAVSVSG</sequence>
<keyword evidence="4" id="KW-1185">Reference proteome</keyword>
<protein>
    <recommendedName>
        <fullName evidence="5">DUF4766 domain-containing protein</fullName>
    </recommendedName>
</protein>
<evidence type="ECO:0000313" key="4">
    <source>
        <dbReference type="Proteomes" id="UP000008711"/>
    </source>
</evidence>
<organism evidence="3 4">
    <name type="scientific">Drosophila erecta</name>
    <name type="common">Fruit fly</name>
    <dbReference type="NCBI Taxonomy" id="7220"/>
    <lineage>
        <taxon>Eukaryota</taxon>
        <taxon>Metazoa</taxon>
        <taxon>Ecdysozoa</taxon>
        <taxon>Arthropoda</taxon>
        <taxon>Hexapoda</taxon>
        <taxon>Insecta</taxon>
        <taxon>Pterygota</taxon>
        <taxon>Neoptera</taxon>
        <taxon>Endopterygota</taxon>
        <taxon>Diptera</taxon>
        <taxon>Brachycera</taxon>
        <taxon>Muscomorpha</taxon>
        <taxon>Ephydroidea</taxon>
        <taxon>Drosophilidae</taxon>
        <taxon>Drosophila</taxon>
        <taxon>Sophophora</taxon>
    </lineage>
</organism>
<dbReference type="OrthoDB" id="6629392at2759"/>
<dbReference type="PhylomeDB" id="B3NDP2"/>
<dbReference type="KEGG" id="der:6544885"/>